<dbReference type="PANTHER" id="PTHR48449:SF1">
    <property type="entry name" value="DUF1985 DOMAIN-CONTAINING PROTEIN"/>
    <property type="match status" value="1"/>
</dbReference>
<evidence type="ECO:0000259" key="2">
    <source>
        <dbReference type="Pfam" id="PF09331"/>
    </source>
</evidence>
<feature type="domain" description="DUF1985" evidence="2">
    <location>
        <begin position="250"/>
        <end position="321"/>
    </location>
</feature>
<feature type="region of interest" description="Disordered" evidence="1">
    <location>
        <begin position="447"/>
        <end position="476"/>
    </location>
</feature>
<name>A0A078ISV6_BRANA</name>
<evidence type="ECO:0000256" key="1">
    <source>
        <dbReference type="SAM" id="MobiDB-lite"/>
    </source>
</evidence>
<dbReference type="PANTHER" id="PTHR48449">
    <property type="entry name" value="DUF1985 DOMAIN-CONTAINING PROTEIN"/>
    <property type="match status" value="1"/>
</dbReference>
<sequence>MHSRQTFECYLPKTVASSVHVFRYSNSSIKVRGLETAESSFFIKRNRSKRQDLLVYQLSKHENTYNDMSPSSYHSVELNKDRLYRKNTLTEQASQVEASAYSFLRVETESGSNNFFWSDDWLGMGKLRELVGTEGTRYMGLSMDANVCDAVVNGNWKFGHRRRRLHSDLYDRIMTIKPLTSADGDYIFLWKHDMISTYQVFQQEALGIRFGSLKIRLTGTKSFGFLREFPDFLLSLDFWVEMKVPISEGPKLNELQALFPVIRNWSTEKRLMVGLLCLLSIGLFGISSNSRIPLHCAKKVMDPAAFQCYPWGRVGFTSLVDSIKVLTYVGKSYTLRCCVHALAIWIYESVPGLGEIYGHQIDGAEVPLLSWHGSRQRINFLNFCAQEKQQHQKVRVRHMILKPMEDRYPKWDEDEPPADLDKMIVDILNDQLNVKFWEVVPPSKYQKGKTHVSAPSVPDTVDESPSAKRKKEKQTAPEMVLETMDVSVAEKVSKILEASIHTQMEAKMGLLETELKNEMAILREEINVLKGKDDEKIPSNAGYSKVQDDDDACSNTMSWMVQTKKSSIDGLPIQRVVKKEKKNKKTMPVKEDVKPLKKVKTEKAFSIPELNDQSISTDDWENNLKWEKSVKCRQVLEALVSDVEPRRRRKQQLTKTQVWPFVGNPTVKRIITGVSKESYDPLSKVDPEKLEKDESGFAYVST</sequence>
<evidence type="ECO:0000313" key="3">
    <source>
        <dbReference type="EMBL" id="CDY53062.1"/>
    </source>
</evidence>
<dbReference type="Proteomes" id="UP000028999">
    <property type="component" value="Unassembled WGS sequence"/>
</dbReference>
<gene>
    <name evidence="3" type="primary">BnaA10g28510D</name>
    <name evidence="3" type="ORF">GSBRNA2T00008487001</name>
</gene>
<dbReference type="AlphaFoldDB" id="A0A078ISV6"/>
<dbReference type="Pfam" id="PF09331">
    <property type="entry name" value="DUF1985"/>
    <property type="match status" value="1"/>
</dbReference>
<proteinExistence type="predicted"/>
<dbReference type="InterPro" id="IPR015410">
    <property type="entry name" value="DUF1985"/>
</dbReference>
<dbReference type="Gramene" id="CDY53062">
    <property type="protein sequence ID" value="CDY53062"/>
    <property type="gene ID" value="GSBRNA2T00008487001"/>
</dbReference>
<evidence type="ECO:0000313" key="4">
    <source>
        <dbReference type="Proteomes" id="UP000028999"/>
    </source>
</evidence>
<protein>
    <submittedName>
        <fullName evidence="3">BnaA10g28510D protein</fullName>
    </submittedName>
</protein>
<dbReference type="PaxDb" id="3708-A0A078ISV6"/>
<dbReference type="EMBL" id="LK033160">
    <property type="protein sequence ID" value="CDY53062.1"/>
    <property type="molecule type" value="Genomic_DNA"/>
</dbReference>
<reference evidence="3 4" key="1">
    <citation type="journal article" date="2014" name="Science">
        <title>Plant genetics. Early allopolyploid evolution in the post-Neolithic Brassica napus oilseed genome.</title>
        <authorList>
            <person name="Chalhoub B."/>
            <person name="Denoeud F."/>
            <person name="Liu S."/>
            <person name="Parkin I.A."/>
            <person name="Tang H."/>
            <person name="Wang X."/>
            <person name="Chiquet J."/>
            <person name="Belcram H."/>
            <person name="Tong C."/>
            <person name="Samans B."/>
            <person name="Correa M."/>
            <person name="Da Silva C."/>
            <person name="Just J."/>
            <person name="Falentin C."/>
            <person name="Koh C.S."/>
            <person name="Le Clainche I."/>
            <person name="Bernard M."/>
            <person name="Bento P."/>
            <person name="Noel B."/>
            <person name="Labadie K."/>
            <person name="Alberti A."/>
            <person name="Charles M."/>
            <person name="Arnaud D."/>
            <person name="Guo H."/>
            <person name="Daviaud C."/>
            <person name="Alamery S."/>
            <person name="Jabbari K."/>
            <person name="Zhao M."/>
            <person name="Edger P.P."/>
            <person name="Chelaifa H."/>
            <person name="Tack D."/>
            <person name="Lassalle G."/>
            <person name="Mestiri I."/>
            <person name="Schnel N."/>
            <person name="Le Paslier M.C."/>
            <person name="Fan G."/>
            <person name="Renault V."/>
            <person name="Bayer P.E."/>
            <person name="Golicz A.A."/>
            <person name="Manoli S."/>
            <person name="Lee T.H."/>
            <person name="Thi V.H."/>
            <person name="Chalabi S."/>
            <person name="Hu Q."/>
            <person name="Fan C."/>
            <person name="Tollenaere R."/>
            <person name="Lu Y."/>
            <person name="Battail C."/>
            <person name="Shen J."/>
            <person name="Sidebottom C.H."/>
            <person name="Wang X."/>
            <person name="Canaguier A."/>
            <person name="Chauveau A."/>
            <person name="Berard A."/>
            <person name="Deniot G."/>
            <person name="Guan M."/>
            <person name="Liu Z."/>
            <person name="Sun F."/>
            <person name="Lim Y.P."/>
            <person name="Lyons E."/>
            <person name="Town C.D."/>
            <person name="Bancroft I."/>
            <person name="Wang X."/>
            <person name="Meng J."/>
            <person name="Ma J."/>
            <person name="Pires J.C."/>
            <person name="King G.J."/>
            <person name="Brunel D."/>
            <person name="Delourme R."/>
            <person name="Renard M."/>
            <person name="Aury J.M."/>
            <person name="Adams K.L."/>
            <person name="Batley J."/>
            <person name="Snowdon R.J."/>
            <person name="Tost J."/>
            <person name="Edwards D."/>
            <person name="Zhou Y."/>
            <person name="Hua W."/>
            <person name="Sharpe A.G."/>
            <person name="Paterson A.H."/>
            <person name="Guan C."/>
            <person name="Wincker P."/>
        </authorList>
    </citation>
    <scope>NUCLEOTIDE SEQUENCE [LARGE SCALE GENOMIC DNA]</scope>
    <source>
        <strain evidence="4">cv. Darmor-bzh</strain>
    </source>
</reference>
<organism evidence="3 4">
    <name type="scientific">Brassica napus</name>
    <name type="common">Rape</name>
    <dbReference type="NCBI Taxonomy" id="3708"/>
    <lineage>
        <taxon>Eukaryota</taxon>
        <taxon>Viridiplantae</taxon>
        <taxon>Streptophyta</taxon>
        <taxon>Embryophyta</taxon>
        <taxon>Tracheophyta</taxon>
        <taxon>Spermatophyta</taxon>
        <taxon>Magnoliopsida</taxon>
        <taxon>eudicotyledons</taxon>
        <taxon>Gunneridae</taxon>
        <taxon>Pentapetalae</taxon>
        <taxon>rosids</taxon>
        <taxon>malvids</taxon>
        <taxon>Brassicales</taxon>
        <taxon>Brassicaceae</taxon>
        <taxon>Brassiceae</taxon>
        <taxon>Brassica</taxon>
    </lineage>
</organism>
<accession>A0A078ISV6</accession>
<keyword evidence="4" id="KW-1185">Reference proteome</keyword>